<dbReference type="EMBL" id="CM018051">
    <property type="protein sequence ID" value="KAA8517510.1"/>
    <property type="molecule type" value="Genomic_DNA"/>
</dbReference>
<dbReference type="OrthoDB" id="1904066at2759"/>
<protein>
    <submittedName>
        <fullName evidence="1">Uncharacterized protein</fullName>
    </submittedName>
</protein>
<evidence type="ECO:0000313" key="1">
    <source>
        <dbReference type="EMBL" id="KAA8517510.1"/>
    </source>
</evidence>
<proteinExistence type="predicted"/>
<dbReference type="Proteomes" id="UP000325577">
    <property type="component" value="Linkage Group LG8"/>
</dbReference>
<dbReference type="AlphaFoldDB" id="A0A5J4ZG56"/>
<reference evidence="1 2" key="1">
    <citation type="submission" date="2019-09" db="EMBL/GenBank/DDBJ databases">
        <title>A chromosome-level genome assembly of the Chinese tupelo Nyssa sinensis.</title>
        <authorList>
            <person name="Yang X."/>
            <person name="Kang M."/>
            <person name="Yang Y."/>
            <person name="Xiong H."/>
            <person name="Wang M."/>
            <person name="Zhang Z."/>
            <person name="Wang Z."/>
            <person name="Wu H."/>
            <person name="Ma T."/>
            <person name="Liu J."/>
            <person name="Xi Z."/>
        </authorList>
    </citation>
    <scope>NUCLEOTIDE SEQUENCE [LARGE SCALE GENOMIC DNA]</scope>
    <source>
        <strain evidence="1">J267</strain>
        <tissue evidence="1">Leaf</tissue>
    </source>
</reference>
<name>A0A5J4ZG56_9ASTE</name>
<organism evidence="1 2">
    <name type="scientific">Nyssa sinensis</name>
    <dbReference type="NCBI Taxonomy" id="561372"/>
    <lineage>
        <taxon>Eukaryota</taxon>
        <taxon>Viridiplantae</taxon>
        <taxon>Streptophyta</taxon>
        <taxon>Embryophyta</taxon>
        <taxon>Tracheophyta</taxon>
        <taxon>Spermatophyta</taxon>
        <taxon>Magnoliopsida</taxon>
        <taxon>eudicotyledons</taxon>
        <taxon>Gunneridae</taxon>
        <taxon>Pentapetalae</taxon>
        <taxon>asterids</taxon>
        <taxon>Cornales</taxon>
        <taxon>Nyssaceae</taxon>
        <taxon>Nyssa</taxon>
    </lineage>
</organism>
<gene>
    <name evidence="1" type="ORF">F0562_017860</name>
</gene>
<evidence type="ECO:0000313" key="2">
    <source>
        <dbReference type="Proteomes" id="UP000325577"/>
    </source>
</evidence>
<keyword evidence="2" id="KW-1185">Reference proteome</keyword>
<sequence>MEYQQAQIHSAEDVPMMKTAEMTAMVACEDDVKNRYAEVSKSEENESCLKSGSRMVPFLENDNCESDMVNNNVTKEVNGNHEEVEDLYSIRKQLVQIENQQSSLLDLLQLWRRRLRWLCQLWRPGFASSALEARSSEVQVLESTAM</sequence>
<accession>A0A5J4ZG56</accession>